<dbReference type="UniPathway" id="UPA00275">
    <property type="reaction ID" value="UER00401"/>
</dbReference>
<dbReference type="EC" id="3.5.4.26" evidence="13"/>
<dbReference type="InterPro" id="IPR050765">
    <property type="entry name" value="Riboflavin_Biosynth_HTPR"/>
</dbReference>
<evidence type="ECO:0000256" key="3">
    <source>
        <dbReference type="ARBA" id="ARBA00004910"/>
    </source>
</evidence>
<dbReference type="PROSITE" id="PS51747">
    <property type="entry name" value="CYT_DCMP_DEAMINASES_2"/>
    <property type="match status" value="1"/>
</dbReference>
<comment type="pathway">
    <text evidence="2 13">Cofactor biosynthesis; riboflavin biosynthesis; 5-amino-6-(D-ribitylamino)uracil from GTP: step 2/4.</text>
</comment>
<comment type="similarity">
    <text evidence="5 13">In the C-terminal section; belongs to the HTP reductase family.</text>
</comment>
<feature type="binding site" evidence="15">
    <location>
        <position position="210"/>
    </location>
    <ligand>
        <name>substrate</name>
    </ligand>
</feature>
<dbReference type="EC" id="1.1.1.193" evidence="13"/>
<dbReference type="Pfam" id="PF00383">
    <property type="entry name" value="dCMP_cyt_deam_1"/>
    <property type="match status" value="1"/>
</dbReference>
<dbReference type="GO" id="GO:0046872">
    <property type="term" value="F:metal ion binding"/>
    <property type="evidence" value="ECO:0007669"/>
    <property type="project" value="UniProtKB-KW"/>
</dbReference>
<name>A0A7M2WSZ5_9BACT</name>
<evidence type="ECO:0000256" key="5">
    <source>
        <dbReference type="ARBA" id="ARBA00007417"/>
    </source>
</evidence>
<evidence type="ECO:0000259" key="17">
    <source>
        <dbReference type="PROSITE" id="PS51747"/>
    </source>
</evidence>
<dbReference type="GO" id="GO:0009231">
    <property type="term" value="P:riboflavin biosynthetic process"/>
    <property type="evidence" value="ECO:0007669"/>
    <property type="project" value="UniProtKB-UniPathway"/>
</dbReference>
<dbReference type="Pfam" id="PF01872">
    <property type="entry name" value="RibD_C"/>
    <property type="match status" value="1"/>
</dbReference>
<dbReference type="SUPFAM" id="SSF53927">
    <property type="entry name" value="Cytidine deaminase-like"/>
    <property type="match status" value="1"/>
</dbReference>
<accession>A0A7M2WSZ5</accession>
<evidence type="ECO:0000256" key="7">
    <source>
        <dbReference type="ARBA" id="ARBA00022723"/>
    </source>
</evidence>
<comment type="pathway">
    <text evidence="3 13">Cofactor biosynthesis; riboflavin biosynthesis; 5-amino-6-(D-ribitylamino)uracil from GTP: step 3/4.</text>
</comment>
<dbReference type="Gene3D" id="3.40.140.10">
    <property type="entry name" value="Cytidine Deaminase, domain 2"/>
    <property type="match status" value="1"/>
</dbReference>
<evidence type="ECO:0000256" key="2">
    <source>
        <dbReference type="ARBA" id="ARBA00004882"/>
    </source>
</evidence>
<dbReference type="PANTHER" id="PTHR38011">
    <property type="entry name" value="DIHYDROFOLATE REDUCTASE FAMILY PROTEIN (AFU_ORTHOLOGUE AFUA_8G06820)"/>
    <property type="match status" value="1"/>
</dbReference>
<feature type="binding site" evidence="15">
    <location>
        <position position="202"/>
    </location>
    <ligand>
        <name>NADP(+)</name>
        <dbReference type="ChEBI" id="CHEBI:58349"/>
    </ligand>
</feature>
<evidence type="ECO:0000256" key="8">
    <source>
        <dbReference type="ARBA" id="ARBA00022801"/>
    </source>
</evidence>
<evidence type="ECO:0000256" key="6">
    <source>
        <dbReference type="ARBA" id="ARBA00022619"/>
    </source>
</evidence>
<keyword evidence="10 13" id="KW-0521">NADP</keyword>
<feature type="domain" description="CMP/dCMP-type deaminase" evidence="17">
    <location>
        <begin position="4"/>
        <end position="129"/>
    </location>
</feature>
<feature type="binding site" evidence="15">
    <location>
        <position position="206"/>
    </location>
    <ligand>
        <name>substrate</name>
    </ligand>
</feature>
<evidence type="ECO:0000256" key="14">
    <source>
        <dbReference type="PIRSR" id="PIRSR006769-1"/>
    </source>
</evidence>
<dbReference type="PIRSF" id="PIRSF006769">
    <property type="entry name" value="RibD"/>
    <property type="match status" value="1"/>
</dbReference>
<dbReference type="CDD" id="cd01284">
    <property type="entry name" value="Riboflavin_deaminase-reductase"/>
    <property type="match status" value="1"/>
</dbReference>
<dbReference type="Gene3D" id="3.40.430.10">
    <property type="entry name" value="Dihydrofolate Reductase, subunit A"/>
    <property type="match status" value="1"/>
</dbReference>
<feature type="binding site" evidence="16">
    <location>
        <position position="53"/>
    </location>
    <ligand>
        <name>Zn(2+)</name>
        <dbReference type="ChEBI" id="CHEBI:29105"/>
        <note>catalytic</note>
    </ligand>
</feature>
<feature type="binding site" evidence="15">
    <location>
        <position position="190"/>
    </location>
    <ligand>
        <name>substrate</name>
    </ligand>
</feature>
<dbReference type="EMBL" id="CP063458">
    <property type="protein sequence ID" value="QOV88394.1"/>
    <property type="molecule type" value="Genomic_DNA"/>
</dbReference>
<evidence type="ECO:0000256" key="16">
    <source>
        <dbReference type="PIRSR" id="PIRSR006769-3"/>
    </source>
</evidence>
<keyword evidence="11 13" id="KW-0560">Oxidoreductase</keyword>
<protein>
    <recommendedName>
        <fullName evidence="13">Riboflavin biosynthesis protein RibD</fullName>
    </recommendedName>
    <domain>
        <recommendedName>
            <fullName evidence="13">Diaminohydroxyphosphoribosylaminopyrimidine deaminase</fullName>
            <shortName evidence="13">DRAP deaminase</shortName>
            <ecNumber evidence="13">3.5.4.26</ecNumber>
        </recommendedName>
        <alternativeName>
            <fullName evidence="13">Riboflavin-specific deaminase</fullName>
        </alternativeName>
    </domain>
    <domain>
        <recommendedName>
            <fullName evidence="13">5-amino-6-(5-phosphoribosylamino)uracil reductase</fullName>
            <ecNumber evidence="13">1.1.1.193</ecNumber>
        </recommendedName>
        <alternativeName>
            <fullName evidence="13">HTP reductase</fullName>
        </alternativeName>
    </domain>
</protein>
<comment type="similarity">
    <text evidence="4 13">In the N-terminal section; belongs to the cytidine and deoxycytidylate deaminase family.</text>
</comment>
<organism evidence="18 19">
    <name type="scientific">Humisphaera borealis</name>
    <dbReference type="NCBI Taxonomy" id="2807512"/>
    <lineage>
        <taxon>Bacteria</taxon>
        <taxon>Pseudomonadati</taxon>
        <taxon>Planctomycetota</taxon>
        <taxon>Phycisphaerae</taxon>
        <taxon>Tepidisphaerales</taxon>
        <taxon>Tepidisphaeraceae</taxon>
        <taxon>Humisphaera</taxon>
    </lineage>
</organism>
<dbReference type="NCBIfam" id="TIGR00326">
    <property type="entry name" value="eubact_ribD"/>
    <property type="match status" value="1"/>
</dbReference>
<comment type="catalytic activity">
    <reaction evidence="13">
        <text>5-amino-6-(5-phospho-D-ribitylamino)uracil + NADP(+) = 5-amino-6-(5-phospho-D-ribosylamino)uracil + NADPH + H(+)</text>
        <dbReference type="Rhea" id="RHEA:17845"/>
        <dbReference type="ChEBI" id="CHEBI:15378"/>
        <dbReference type="ChEBI" id="CHEBI:57783"/>
        <dbReference type="ChEBI" id="CHEBI:58349"/>
        <dbReference type="ChEBI" id="CHEBI:58421"/>
        <dbReference type="ChEBI" id="CHEBI:58453"/>
        <dbReference type="EC" id="1.1.1.193"/>
    </reaction>
</comment>
<evidence type="ECO:0000256" key="12">
    <source>
        <dbReference type="ARBA" id="ARBA00023268"/>
    </source>
</evidence>
<evidence type="ECO:0000256" key="9">
    <source>
        <dbReference type="ARBA" id="ARBA00022833"/>
    </source>
</evidence>
<feature type="binding site" evidence="15">
    <location>
        <position position="160"/>
    </location>
    <ligand>
        <name>NADP(+)</name>
        <dbReference type="ChEBI" id="CHEBI:58349"/>
    </ligand>
</feature>
<comment type="catalytic activity">
    <reaction evidence="13">
        <text>2,5-diamino-6-hydroxy-4-(5-phosphoribosylamino)-pyrimidine + H2O + H(+) = 5-amino-6-(5-phospho-D-ribosylamino)uracil + NH4(+)</text>
        <dbReference type="Rhea" id="RHEA:21868"/>
        <dbReference type="ChEBI" id="CHEBI:15377"/>
        <dbReference type="ChEBI" id="CHEBI:15378"/>
        <dbReference type="ChEBI" id="CHEBI:28938"/>
        <dbReference type="ChEBI" id="CHEBI:58453"/>
        <dbReference type="ChEBI" id="CHEBI:58614"/>
        <dbReference type="EC" id="3.5.4.26"/>
    </reaction>
</comment>
<dbReference type="FunFam" id="3.40.140.10:FF:000025">
    <property type="entry name" value="Riboflavin biosynthesis protein RibD"/>
    <property type="match status" value="1"/>
</dbReference>
<keyword evidence="9 13" id="KW-0862">Zinc</keyword>
<dbReference type="GO" id="GO:0008703">
    <property type="term" value="F:5-amino-6-(5-phosphoribosylamino)uracil reductase activity"/>
    <property type="evidence" value="ECO:0007669"/>
    <property type="project" value="UniProtKB-EC"/>
</dbReference>
<evidence type="ECO:0000256" key="10">
    <source>
        <dbReference type="ARBA" id="ARBA00022857"/>
    </source>
</evidence>
<sequence>MPAATDELFLRRAIRLAMNGRGMVEPNPMVACVLVRDGQVIGEGYHARFGGPHAEPSALADCRERGNSPAGATAYVTLEPCCHTNKKTPPCAPRLIEAGVARVVIGCLDPNPAVNGNGVAMLRAAGIEVTNGVCEGEAKQLIEPFLRSVEHDSYLTLKWAQSADGKVAGPGGKRTQISGPESSRLVHQLRARSDAIVIGIGTALIDDPMLTPRDVPLRRKPLRIVLDPQLRLPLTSKLVSTAKDWPTAVIHDECRTNSRHAEELRERGVAVHCSEHFGRRGQLEAFAALQLIREELGVRDLFMEPGPTLAGSFLAVANRVWVFRSLTSMNDSTAPAAATIPAQLVPSGTIRVGDDELTEYRRPMIDAATDRPYAVSASADLVLASSTPS</sequence>
<keyword evidence="6 13" id="KW-0686">Riboflavin biosynthesis</keyword>
<dbReference type="SUPFAM" id="SSF53597">
    <property type="entry name" value="Dihydrofolate reductase-like"/>
    <property type="match status" value="1"/>
</dbReference>
<dbReference type="Proteomes" id="UP000593765">
    <property type="component" value="Chromosome"/>
</dbReference>
<keyword evidence="12" id="KW-0511">Multifunctional enzyme</keyword>
<keyword evidence="7 13" id="KW-0479">Metal-binding</keyword>
<feature type="binding site" evidence="16">
    <location>
        <position position="81"/>
    </location>
    <ligand>
        <name>Zn(2+)</name>
        <dbReference type="ChEBI" id="CHEBI:29105"/>
        <note>catalytic</note>
    </ligand>
</feature>
<dbReference type="InterPro" id="IPR024072">
    <property type="entry name" value="DHFR-like_dom_sf"/>
</dbReference>
<evidence type="ECO:0000256" key="11">
    <source>
        <dbReference type="ARBA" id="ARBA00023002"/>
    </source>
</evidence>
<dbReference type="InterPro" id="IPR016193">
    <property type="entry name" value="Cytidine_deaminase-like"/>
</dbReference>
<evidence type="ECO:0000313" key="19">
    <source>
        <dbReference type="Proteomes" id="UP000593765"/>
    </source>
</evidence>
<reference evidence="18 19" key="1">
    <citation type="submission" date="2020-10" db="EMBL/GenBank/DDBJ databases">
        <title>Wide distribution of Phycisphaera-like planctomycetes from WD2101 soil group in peatlands and genome analysis of the first cultivated representative.</title>
        <authorList>
            <person name="Dedysh S.N."/>
            <person name="Beletsky A.V."/>
            <person name="Ivanova A."/>
            <person name="Kulichevskaya I.S."/>
            <person name="Suzina N.E."/>
            <person name="Philippov D.A."/>
            <person name="Rakitin A.L."/>
            <person name="Mardanov A.V."/>
            <person name="Ravin N.V."/>
        </authorList>
    </citation>
    <scope>NUCLEOTIDE SEQUENCE [LARGE SCALE GENOMIC DNA]</scope>
    <source>
        <strain evidence="18 19">M1803</strain>
    </source>
</reference>
<evidence type="ECO:0000313" key="18">
    <source>
        <dbReference type="EMBL" id="QOV88394.1"/>
    </source>
</evidence>
<dbReference type="GO" id="GO:0008835">
    <property type="term" value="F:diaminohydroxyphosphoribosylaminopyrimidine deaminase activity"/>
    <property type="evidence" value="ECO:0007669"/>
    <property type="project" value="UniProtKB-EC"/>
</dbReference>
<gene>
    <name evidence="18" type="primary">ribD</name>
    <name evidence="18" type="ORF">IPV69_19375</name>
</gene>
<comment type="cofactor">
    <cofactor evidence="13 16">
        <name>Zn(2+)</name>
        <dbReference type="ChEBI" id="CHEBI:29105"/>
    </cofactor>
    <text evidence="13 16">Binds 1 zinc ion.</text>
</comment>
<evidence type="ECO:0000256" key="13">
    <source>
        <dbReference type="PIRNR" id="PIRNR006769"/>
    </source>
</evidence>
<evidence type="ECO:0000256" key="4">
    <source>
        <dbReference type="ARBA" id="ARBA00005259"/>
    </source>
</evidence>
<dbReference type="InterPro" id="IPR004794">
    <property type="entry name" value="Eubact_RibD"/>
</dbReference>
<evidence type="ECO:0000256" key="1">
    <source>
        <dbReference type="ARBA" id="ARBA00002151"/>
    </source>
</evidence>
<dbReference type="RefSeq" id="WP_206291373.1">
    <property type="nucleotide sequence ID" value="NZ_CP063458.1"/>
</dbReference>
<dbReference type="PANTHER" id="PTHR38011:SF7">
    <property type="entry name" value="2,5-DIAMINO-6-RIBOSYLAMINO-4(3H)-PYRIMIDINONE 5'-PHOSPHATE REDUCTASE"/>
    <property type="match status" value="1"/>
</dbReference>
<keyword evidence="8 13" id="KW-0378">Hydrolase</keyword>
<feature type="binding site" evidence="15">
    <location>
        <position position="213"/>
    </location>
    <ligand>
        <name>substrate</name>
    </ligand>
</feature>
<dbReference type="AlphaFoldDB" id="A0A7M2WSZ5"/>
<keyword evidence="19" id="KW-1185">Reference proteome</keyword>
<comment type="function">
    <text evidence="1 13">Converts 2,5-diamino-6-(ribosylamino)-4(3h)-pyrimidinone 5'-phosphate into 5-amino-6-(ribosylamino)-2,4(1h,3h)-pyrimidinedione 5'-phosphate.</text>
</comment>
<dbReference type="KEGG" id="hbs:IPV69_19375"/>
<feature type="active site" description="Proton donor" evidence="14">
    <location>
        <position position="55"/>
    </location>
</feature>
<dbReference type="InterPro" id="IPR002734">
    <property type="entry name" value="RibDG_C"/>
</dbReference>
<dbReference type="InterPro" id="IPR002125">
    <property type="entry name" value="CMP_dCMP_dom"/>
</dbReference>
<feature type="binding site" evidence="16">
    <location>
        <position position="91"/>
    </location>
    <ligand>
        <name>Zn(2+)</name>
        <dbReference type="ChEBI" id="CHEBI:29105"/>
        <note>catalytic</note>
    </ligand>
</feature>
<proteinExistence type="inferred from homology"/>
<evidence type="ECO:0000256" key="15">
    <source>
        <dbReference type="PIRSR" id="PIRSR006769-2"/>
    </source>
</evidence>